<dbReference type="PROSITE" id="PS51094">
    <property type="entry name" value="PTS_EIIA_TYPE_2"/>
    <property type="match status" value="1"/>
</dbReference>
<dbReference type="CDD" id="cd00211">
    <property type="entry name" value="PTS_IIA_fru"/>
    <property type="match status" value="1"/>
</dbReference>
<dbReference type="PROSITE" id="PS00372">
    <property type="entry name" value="PTS_EIIA_TYPE_2_HIS"/>
    <property type="match status" value="1"/>
</dbReference>
<evidence type="ECO:0000256" key="9">
    <source>
        <dbReference type="ARBA" id="ARBA00029908"/>
    </source>
</evidence>
<dbReference type="InterPro" id="IPR002178">
    <property type="entry name" value="PTS_EIIA_type-2_dom"/>
</dbReference>
<comment type="caution">
    <text evidence="13">The sequence shown here is derived from an EMBL/GenBank/DDBJ whole genome shotgun (WGS) entry which is preliminary data.</text>
</comment>
<keyword evidence="8" id="KW-0418">Kinase</keyword>
<dbReference type="SUPFAM" id="SSF55804">
    <property type="entry name" value="Phoshotransferase/anion transport protein"/>
    <property type="match status" value="1"/>
</dbReference>
<dbReference type="RefSeq" id="WP_209464801.1">
    <property type="nucleotide sequence ID" value="NZ_JAGGLG010000001.1"/>
</dbReference>
<evidence type="ECO:0000256" key="5">
    <source>
        <dbReference type="ARBA" id="ARBA00022597"/>
    </source>
</evidence>
<evidence type="ECO:0000256" key="2">
    <source>
        <dbReference type="ARBA" id="ARBA00014783"/>
    </source>
</evidence>
<dbReference type="Proteomes" id="UP001519289">
    <property type="component" value="Unassembled WGS sequence"/>
</dbReference>
<evidence type="ECO:0000256" key="7">
    <source>
        <dbReference type="ARBA" id="ARBA00022683"/>
    </source>
</evidence>
<keyword evidence="3" id="KW-0813">Transport</keyword>
<reference evidence="13 14" key="1">
    <citation type="submission" date="2021-03" db="EMBL/GenBank/DDBJ databases">
        <title>Genomic Encyclopedia of Type Strains, Phase IV (KMG-IV): sequencing the most valuable type-strain genomes for metagenomic binning, comparative biology and taxonomic classification.</title>
        <authorList>
            <person name="Goeker M."/>
        </authorList>
    </citation>
    <scope>NUCLEOTIDE SEQUENCE [LARGE SCALE GENOMIC DNA]</scope>
    <source>
        <strain evidence="13 14">DSM 27138</strain>
    </source>
</reference>
<evidence type="ECO:0000256" key="3">
    <source>
        <dbReference type="ARBA" id="ARBA00022448"/>
    </source>
</evidence>
<accession>A0ABS4JM65</accession>
<name>A0ABS4JM65_9FIRM</name>
<gene>
    <name evidence="13" type="ORF">J2Z79_000007</name>
</gene>
<keyword evidence="14" id="KW-1185">Reference proteome</keyword>
<evidence type="ECO:0000259" key="12">
    <source>
        <dbReference type="PROSITE" id="PS51094"/>
    </source>
</evidence>
<dbReference type="Pfam" id="PF00359">
    <property type="entry name" value="PTS_EIIA_2"/>
    <property type="match status" value="1"/>
</dbReference>
<organism evidence="13 14">
    <name type="scientific">Symbiobacterium terraclitae</name>
    <dbReference type="NCBI Taxonomy" id="557451"/>
    <lineage>
        <taxon>Bacteria</taxon>
        <taxon>Bacillati</taxon>
        <taxon>Bacillota</taxon>
        <taxon>Clostridia</taxon>
        <taxon>Eubacteriales</taxon>
        <taxon>Symbiobacteriaceae</taxon>
        <taxon>Symbiobacterium</taxon>
    </lineage>
</organism>
<evidence type="ECO:0000256" key="11">
    <source>
        <dbReference type="ARBA" id="ARBA00030962"/>
    </source>
</evidence>
<keyword evidence="6" id="KW-0808">Transferase</keyword>
<evidence type="ECO:0000256" key="10">
    <source>
        <dbReference type="ARBA" id="ARBA00030956"/>
    </source>
</evidence>
<dbReference type="PANTHER" id="PTHR30181">
    <property type="entry name" value="MANNITOL PERMEASE IIC COMPONENT"/>
    <property type="match status" value="1"/>
</dbReference>
<feature type="domain" description="PTS EIIA type-2" evidence="12">
    <location>
        <begin position="10"/>
        <end position="148"/>
    </location>
</feature>
<evidence type="ECO:0000256" key="8">
    <source>
        <dbReference type="ARBA" id="ARBA00022777"/>
    </source>
</evidence>
<sequence length="148" mass="16158">MFSRREPARPILTAADIILDAKAADKWEAIRLVGNRLVEAGHVEPGYVDAMIEREKGFTTYVGNGLAIPHGVAESKRFIRSSGLAIAQFPRGIDFGEGNVAYLVIGIAGKGDQHLELLSSIALRCENPDEVKRLAQTRSAEDLLRAFL</sequence>
<dbReference type="InterPro" id="IPR050893">
    <property type="entry name" value="Sugar_PTS"/>
</dbReference>
<protein>
    <recommendedName>
        <fullName evidence="2">Mannitol-specific phosphotransferase enzyme IIA component</fullName>
    </recommendedName>
    <alternativeName>
        <fullName evidence="10">EIIA</fullName>
    </alternativeName>
    <alternativeName>
        <fullName evidence="11">EIII</fullName>
    </alternativeName>
    <alternativeName>
        <fullName evidence="9">PTS system mannitol-specific EIIA component</fullName>
    </alternativeName>
</protein>
<evidence type="ECO:0000256" key="1">
    <source>
        <dbReference type="ARBA" id="ARBA00002434"/>
    </source>
</evidence>
<dbReference type="Gene3D" id="3.40.930.10">
    <property type="entry name" value="Mannitol-specific EII, Chain A"/>
    <property type="match status" value="1"/>
</dbReference>
<evidence type="ECO:0000313" key="13">
    <source>
        <dbReference type="EMBL" id="MBP2016634.1"/>
    </source>
</evidence>
<dbReference type="PANTHER" id="PTHR30181:SF2">
    <property type="entry name" value="PTS SYSTEM MANNITOL-SPECIFIC EIICBA COMPONENT"/>
    <property type="match status" value="1"/>
</dbReference>
<keyword evidence="4" id="KW-0597">Phosphoprotein</keyword>
<proteinExistence type="predicted"/>
<dbReference type="InterPro" id="IPR016152">
    <property type="entry name" value="PTrfase/Anion_transptr"/>
</dbReference>
<evidence type="ECO:0000313" key="14">
    <source>
        <dbReference type="Proteomes" id="UP001519289"/>
    </source>
</evidence>
<dbReference type="EMBL" id="JAGGLG010000001">
    <property type="protein sequence ID" value="MBP2016634.1"/>
    <property type="molecule type" value="Genomic_DNA"/>
</dbReference>
<evidence type="ECO:0000256" key="4">
    <source>
        <dbReference type="ARBA" id="ARBA00022553"/>
    </source>
</evidence>
<comment type="function">
    <text evidence="1">The phosphoenolpyruvate-dependent sugar phosphotransferase system (sugar PTS), a major carbohydrate active transport system, catalyzes the phosphorylation of incoming sugar substrates concomitantly with their translocation across the cell membrane. The enzyme II CmtAB PTS system is involved in D-mannitol transport.</text>
</comment>
<keyword evidence="5" id="KW-0762">Sugar transport</keyword>
<evidence type="ECO:0000256" key="6">
    <source>
        <dbReference type="ARBA" id="ARBA00022679"/>
    </source>
</evidence>
<keyword evidence="7" id="KW-0598">Phosphotransferase system</keyword>